<comment type="caution">
    <text evidence="1">The sequence shown here is derived from an EMBL/GenBank/DDBJ whole genome shotgun (WGS) entry which is preliminary data.</text>
</comment>
<organism evidence="1 2">
    <name type="scientific">Paecilomyces lecythidis</name>
    <dbReference type="NCBI Taxonomy" id="3004212"/>
    <lineage>
        <taxon>Eukaryota</taxon>
        <taxon>Fungi</taxon>
        <taxon>Dikarya</taxon>
        <taxon>Ascomycota</taxon>
        <taxon>Pezizomycotina</taxon>
        <taxon>Eurotiomycetes</taxon>
        <taxon>Eurotiomycetidae</taxon>
        <taxon>Eurotiales</taxon>
        <taxon>Thermoascaceae</taxon>
        <taxon>Paecilomyces</taxon>
    </lineage>
</organism>
<name>A0ABR3YA78_9EURO</name>
<dbReference type="EMBL" id="JAVDPF010000003">
    <property type="protein sequence ID" value="KAL1885219.1"/>
    <property type="molecule type" value="Genomic_DNA"/>
</dbReference>
<protein>
    <submittedName>
        <fullName evidence="1">Uncharacterized protein</fullName>
    </submittedName>
</protein>
<proteinExistence type="predicted"/>
<keyword evidence="2" id="KW-1185">Reference proteome</keyword>
<accession>A0ABR3YA78</accession>
<gene>
    <name evidence="1" type="ORF">Plec18167_001876</name>
</gene>
<evidence type="ECO:0000313" key="2">
    <source>
        <dbReference type="Proteomes" id="UP001583193"/>
    </source>
</evidence>
<dbReference type="Proteomes" id="UP001583193">
    <property type="component" value="Unassembled WGS sequence"/>
</dbReference>
<reference evidence="1 2" key="1">
    <citation type="journal article" date="2024" name="IMA Fungus">
        <title>IMA Genome - F19 : A genome assembly and annotation guide to empower mycologists, including annotated draft genome sequences of Ceratocystis pirilliformis, Diaporthe australafricana, Fusarium ophioides, Paecilomyces lecythidis, and Sporothrix stenoceras.</title>
        <authorList>
            <person name="Aylward J."/>
            <person name="Wilson A.M."/>
            <person name="Visagie C.M."/>
            <person name="Spraker J."/>
            <person name="Barnes I."/>
            <person name="Buitendag C."/>
            <person name="Ceriani C."/>
            <person name="Del Mar Angel L."/>
            <person name="du Plessis D."/>
            <person name="Fuchs T."/>
            <person name="Gasser K."/>
            <person name="Kramer D."/>
            <person name="Li W."/>
            <person name="Munsamy K."/>
            <person name="Piso A."/>
            <person name="Price J.L."/>
            <person name="Sonnekus B."/>
            <person name="Thomas C."/>
            <person name="van der Nest A."/>
            <person name="van Dijk A."/>
            <person name="van Heerden A."/>
            <person name="van Vuuren N."/>
            <person name="Yilmaz N."/>
            <person name="Duong T.A."/>
            <person name="van der Merwe N.A."/>
            <person name="Wingfield M.J."/>
            <person name="Wingfield B.D."/>
        </authorList>
    </citation>
    <scope>NUCLEOTIDE SEQUENCE [LARGE SCALE GENOMIC DNA]</scope>
    <source>
        <strain evidence="1 2">CMW 18167</strain>
    </source>
</reference>
<sequence length="85" mass="9190">MANSKILSYVSETASLDGSSQTSPVGSIHSTFSTATTVKGSITAIKKKMYLLKADPLSKCTVKEDKYFEKLAVHNEAIASYLSLR</sequence>
<evidence type="ECO:0000313" key="1">
    <source>
        <dbReference type="EMBL" id="KAL1885219.1"/>
    </source>
</evidence>